<reference evidence="7" key="1">
    <citation type="submission" date="2019-03" db="EMBL/GenBank/DDBJ databases">
        <title>Long read genome sequence of the mycoparasitic Pythium oligandrum ATCC 38472 isolated from sugarbeet rhizosphere.</title>
        <authorList>
            <person name="Gaulin E."/>
        </authorList>
    </citation>
    <scope>NUCLEOTIDE SEQUENCE</scope>
    <source>
        <strain evidence="7">ATCC 38472_TT</strain>
    </source>
</reference>
<evidence type="ECO:0008006" key="9">
    <source>
        <dbReference type="Google" id="ProtNLM"/>
    </source>
</evidence>
<dbReference type="InterPro" id="IPR033132">
    <property type="entry name" value="GH_1_N_CS"/>
</dbReference>
<keyword evidence="5" id="KW-1133">Transmembrane helix</keyword>
<dbReference type="PANTHER" id="PTHR10353:SF36">
    <property type="entry name" value="LP05116P"/>
    <property type="match status" value="1"/>
</dbReference>
<dbReference type="GO" id="GO:0005975">
    <property type="term" value="P:carbohydrate metabolic process"/>
    <property type="evidence" value="ECO:0007669"/>
    <property type="project" value="InterPro"/>
</dbReference>
<gene>
    <name evidence="7" type="ORF">Poli38472_005691</name>
</gene>
<accession>A0A8K1FLV8</accession>
<keyword evidence="6" id="KW-0732">Signal</keyword>
<feature type="chain" id="PRO_5035481345" description="Beta-glucosidase" evidence="6">
    <location>
        <begin position="21"/>
        <end position="592"/>
    </location>
</feature>
<proteinExistence type="inferred from homology"/>
<comment type="caution">
    <text evidence="7">The sequence shown here is derived from an EMBL/GenBank/DDBJ whole genome shotgun (WGS) entry which is preliminary data.</text>
</comment>
<keyword evidence="5" id="KW-0472">Membrane</keyword>
<feature type="signal peptide" evidence="6">
    <location>
        <begin position="1"/>
        <end position="20"/>
    </location>
</feature>
<dbReference type="Proteomes" id="UP000794436">
    <property type="component" value="Unassembled WGS sequence"/>
</dbReference>
<dbReference type="OrthoDB" id="65569at2759"/>
<dbReference type="AlphaFoldDB" id="A0A8K1FLV8"/>
<evidence type="ECO:0000256" key="6">
    <source>
        <dbReference type="SAM" id="SignalP"/>
    </source>
</evidence>
<keyword evidence="3" id="KW-0326">Glycosidase</keyword>
<keyword evidence="2" id="KW-0378">Hydrolase</keyword>
<comment type="similarity">
    <text evidence="1 4">Belongs to the glycosyl hydrolase 1 family.</text>
</comment>
<dbReference type="SUPFAM" id="SSF51445">
    <property type="entry name" value="(Trans)glycosidases"/>
    <property type="match status" value="1"/>
</dbReference>
<evidence type="ECO:0000313" key="8">
    <source>
        <dbReference type="Proteomes" id="UP000794436"/>
    </source>
</evidence>
<evidence type="ECO:0000256" key="5">
    <source>
        <dbReference type="SAM" id="Phobius"/>
    </source>
</evidence>
<dbReference type="GO" id="GO:0008422">
    <property type="term" value="F:beta-glucosidase activity"/>
    <property type="evidence" value="ECO:0007669"/>
    <property type="project" value="TreeGrafter"/>
</dbReference>
<dbReference type="Gene3D" id="3.20.20.80">
    <property type="entry name" value="Glycosidases"/>
    <property type="match status" value="1"/>
</dbReference>
<dbReference type="EMBL" id="SPLM01000073">
    <property type="protein sequence ID" value="TMW63073.1"/>
    <property type="molecule type" value="Genomic_DNA"/>
</dbReference>
<dbReference type="PRINTS" id="PR00131">
    <property type="entry name" value="GLHYDRLASE1"/>
</dbReference>
<dbReference type="PANTHER" id="PTHR10353">
    <property type="entry name" value="GLYCOSYL HYDROLASE"/>
    <property type="match status" value="1"/>
</dbReference>
<sequence>MRLALALVAGLTSWVIGVHAAAPEQRCFPDKFLFGSATAAYQVEGGWNETGRTPSIWDDFCRHKRGLECSNVADDFIHRYKSDIQLMADTGLSSFRFSVSWSRVMNWDPESERMKPNPPGIAFYHAVIDEIRRQNIVPIMTLYHWDLPSELHKKLEPQGWLNSDIKDHFVEYAELMFREYGSKVDYWSTFNEPWTFTSKGYGTGDHAPGWKHSKENAYTAAHNVLLSHGYAVQKFRLLKQQDVIHPNARIGIVLNADFGYPLNASDPHDVAAADRKMQFGLGWFLSPIVSGEYPEVMRERAGKHLPTFTEEEVAVVKDSYDLFMLNHYSSKTVVDCKSPHSHVKCSKQSLGWEADLGIDDTRLPEGARPSSTDEDGNYLCTWFTGYPKGYLDTIRWMHKQNPKAEILLTENGWCGNDTIANEDQLWYYQTYLESVHRAITEDNIPIIGYTAWSFVDNYEWGSFKPRFGLYYVNFTSLTGSKDGYTPKPTDLERIPRIAATWYTSLAKTKCMDRLPGGETPTDDIVSLVEVERSSPDDLVTELSSSTLVSNLLICGVLAPVVIASVFAMSILRRRTAFHAATSIQTETTPLLY</sequence>
<keyword evidence="8" id="KW-1185">Reference proteome</keyword>
<dbReference type="InterPro" id="IPR001360">
    <property type="entry name" value="Glyco_hydro_1"/>
</dbReference>
<keyword evidence="5" id="KW-0812">Transmembrane</keyword>
<feature type="transmembrane region" description="Helical" evidence="5">
    <location>
        <begin position="547"/>
        <end position="571"/>
    </location>
</feature>
<evidence type="ECO:0000256" key="1">
    <source>
        <dbReference type="ARBA" id="ARBA00010838"/>
    </source>
</evidence>
<evidence type="ECO:0000256" key="4">
    <source>
        <dbReference type="RuleBase" id="RU003690"/>
    </source>
</evidence>
<dbReference type="InterPro" id="IPR017853">
    <property type="entry name" value="GH"/>
</dbReference>
<evidence type="ECO:0000256" key="2">
    <source>
        <dbReference type="ARBA" id="ARBA00022801"/>
    </source>
</evidence>
<protein>
    <recommendedName>
        <fullName evidence="9">Beta-glucosidase</fullName>
    </recommendedName>
</protein>
<name>A0A8K1FLV8_PYTOL</name>
<dbReference type="Pfam" id="PF00232">
    <property type="entry name" value="Glyco_hydro_1"/>
    <property type="match status" value="1"/>
</dbReference>
<organism evidence="7 8">
    <name type="scientific">Pythium oligandrum</name>
    <name type="common">Mycoparasitic fungus</name>
    <dbReference type="NCBI Taxonomy" id="41045"/>
    <lineage>
        <taxon>Eukaryota</taxon>
        <taxon>Sar</taxon>
        <taxon>Stramenopiles</taxon>
        <taxon>Oomycota</taxon>
        <taxon>Peronosporomycetes</taxon>
        <taxon>Pythiales</taxon>
        <taxon>Pythiaceae</taxon>
        <taxon>Pythium</taxon>
    </lineage>
</organism>
<dbReference type="FunFam" id="3.20.20.80:FF:000099">
    <property type="entry name" value="Lactase-phlorizin hydrolase, putative"/>
    <property type="match status" value="1"/>
</dbReference>
<evidence type="ECO:0000313" key="7">
    <source>
        <dbReference type="EMBL" id="TMW63073.1"/>
    </source>
</evidence>
<dbReference type="PROSITE" id="PS00653">
    <property type="entry name" value="GLYCOSYL_HYDROL_F1_2"/>
    <property type="match status" value="1"/>
</dbReference>
<evidence type="ECO:0000256" key="3">
    <source>
        <dbReference type="ARBA" id="ARBA00023295"/>
    </source>
</evidence>